<keyword evidence="1" id="KW-0472">Membrane</keyword>
<keyword evidence="1" id="KW-1133">Transmembrane helix</keyword>
<keyword evidence="1" id="KW-0812">Transmembrane</keyword>
<accession>A0A6G1GU28</accession>
<proteinExistence type="predicted"/>
<keyword evidence="3" id="KW-1185">Reference proteome</keyword>
<reference evidence="2" key="1">
    <citation type="journal article" date="2020" name="Stud. Mycol.">
        <title>101 Dothideomycetes genomes: a test case for predicting lifestyles and emergence of pathogens.</title>
        <authorList>
            <person name="Haridas S."/>
            <person name="Albert R."/>
            <person name="Binder M."/>
            <person name="Bloem J."/>
            <person name="Labutti K."/>
            <person name="Salamov A."/>
            <person name="Andreopoulos B."/>
            <person name="Baker S."/>
            <person name="Barry K."/>
            <person name="Bills G."/>
            <person name="Bluhm B."/>
            <person name="Cannon C."/>
            <person name="Castanera R."/>
            <person name="Culley D."/>
            <person name="Daum C."/>
            <person name="Ezra D."/>
            <person name="Gonzalez J."/>
            <person name="Henrissat B."/>
            <person name="Kuo A."/>
            <person name="Liang C."/>
            <person name="Lipzen A."/>
            <person name="Lutzoni F."/>
            <person name="Magnuson J."/>
            <person name="Mondo S."/>
            <person name="Nolan M."/>
            <person name="Ohm R."/>
            <person name="Pangilinan J."/>
            <person name="Park H.-J."/>
            <person name="Ramirez L."/>
            <person name="Alfaro M."/>
            <person name="Sun H."/>
            <person name="Tritt A."/>
            <person name="Yoshinaga Y."/>
            <person name="Zwiers L.-H."/>
            <person name="Turgeon B."/>
            <person name="Goodwin S."/>
            <person name="Spatafora J."/>
            <person name="Crous P."/>
            <person name="Grigoriev I."/>
        </authorList>
    </citation>
    <scope>NUCLEOTIDE SEQUENCE</scope>
    <source>
        <strain evidence="2">CBS 113979</strain>
    </source>
</reference>
<organism evidence="2 3">
    <name type="scientific">Aulographum hederae CBS 113979</name>
    <dbReference type="NCBI Taxonomy" id="1176131"/>
    <lineage>
        <taxon>Eukaryota</taxon>
        <taxon>Fungi</taxon>
        <taxon>Dikarya</taxon>
        <taxon>Ascomycota</taxon>
        <taxon>Pezizomycotina</taxon>
        <taxon>Dothideomycetes</taxon>
        <taxon>Pleosporomycetidae</taxon>
        <taxon>Aulographales</taxon>
        <taxon>Aulographaceae</taxon>
    </lineage>
</organism>
<sequence>MPIRLSFLGFVAVAILILIPILEGMLRVAGPILETIVVLLPEVLFFELGDCIEVFVWIRTYIRSRDC</sequence>
<feature type="transmembrane region" description="Helical" evidence="1">
    <location>
        <begin position="36"/>
        <end position="58"/>
    </location>
</feature>
<evidence type="ECO:0000313" key="2">
    <source>
        <dbReference type="EMBL" id="KAF1984248.1"/>
    </source>
</evidence>
<feature type="non-terminal residue" evidence="2">
    <location>
        <position position="1"/>
    </location>
</feature>
<gene>
    <name evidence="2" type="ORF">K402DRAFT_395909</name>
</gene>
<dbReference type="AlphaFoldDB" id="A0A6G1GU28"/>
<feature type="transmembrane region" description="Helical" evidence="1">
    <location>
        <begin position="7"/>
        <end position="30"/>
    </location>
</feature>
<dbReference type="EMBL" id="ML977169">
    <property type="protein sequence ID" value="KAF1984248.1"/>
    <property type="molecule type" value="Genomic_DNA"/>
</dbReference>
<dbReference type="Proteomes" id="UP000800041">
    <property type="component" value="Unassembled WGS sequence"/>
</dbReference>
<evidence type="ECO:0000313" key="3">
    <source>
        <dbReference type="Proteomes" id="UP000800041"/>
    </source>
</evidence>
<protein>
    <submittedName>
        <fullName evidence="2">Uncharacterized protein</fullName>
    </submittedName>
</protein>
<name>A0A6G1GU28_9PEZI</name>
<evidence type="ECO:0000256" key="1">
    <source>
        <dbReference type="SAM" id="Phobius"/>
    </source>
</evidence>
<feature type="non-terminal residue" evidence="2">
    <location>
        <position position="67"/>
    </location>
</feature>